<dbReference type="GO" id="GO:0006313">
    <property type="term" value="P:DNA transposition"/>
    <property type="evidence" value="ECO:0007669"/>
    <property type="project" value="InterPro"/>
</dbReference>
<evidence type="ECO:0000259" key="1">
    <source>
        <dbReference type="Pfam" id="PF01498"/>
    </source>
</evidence>
<keyword evidence="4" id="KW-1185">Reference proteome</keyword>
<dbReference type="Gene3D" id="1.10.10.10">
    <property type="entry name" value="Winged helix-like DNA-binding domain superfamily/Winged helix DNA-binding domain"/>
    <property type="match status" value="1"/>
</dbReference>
<dbReference type="InterPro" id="IPR009057">
    <property type="entry name" value="Homeodomain-like_sf"/>
</dbReference>
<dbReference type="InterPro" id="IPR036388">
    <property type="entry name" value="WH-like_DNA-bd_sf"/>
</dbReference>
<dbReference type="SUPFAM" id="SSF46689">
    <property type="entry name" value="Homeodomain-like"/>
    <property type="match status" value="1"/>
</dbReference>
<organism evidence="3 4">
    <name type="scientific">Paramuricea clavata</name>
    <name type="common">Red gorgonian</name>
    <name type="synonym">Violescent sea-whip</name>
    <dbReference type="NCBI Taxonomy" id="317549"/>
    <lineage>
        <taxon>Eukaryota</taxon>
        <taxon>Metazoa</taxon>
        <taxon>Cnidaria</taxon>
        <taxon>Anthozoa</taxon>
        <taxon>Octocorallia</taxon>
        <taxon>Malacalcyonacea</taxon>
        <taxon>Plexauridae</taxon>
        <taxon>Paramuricea</taxon>
    </lineage>
</organism>
<dbReference type="InterPro" id="IPR002492">
    <property type="entry name" value="Transposase_Tc1-like"/>
</dbReference>
<dbReference type="AlphaFoldDB" id="A0A7D9I302"/>
<dbReference type="Pfam" id="PF25787">
    <property type="entry name" value="HTH_SB"/>
    <property type="match status" value="1"/>
</dbReference>
<sequence length="163" mass="18891">MNCDHLQRICNWMMMGKAKEHSIELRQRIVDFHKTGSSLGKISRRLKIPKQSVATIVRKYKSVGMIHTLPRSGRKPLLSATAEQLVRMVRSNPKSTKKHVCREMQDAGTQVSLSTVKRILHRHGLRGCRPRKKPLLQKRHLQARLKYACENMDKGDDFWNNVL</sequence>
<evidence type="ECO:0000313" key="3">
    <source>
        <dbReference type="EMBL" id="CAB3995343.1"/>
    </source>
</evidence>
<evidence type="ECO:0000259" key="2">
    <source>
        <dbReference type="Pfam" id="PF25787"/>
    </source>
</evidence>
<feature type="domain" description="Sleeping Beauty transposase HTH" evidence="2">
    <location>
        <begin position="15"/>
        <end position="66"/>
    </location>
</feature>
<reference evidence="3" key="1">
    <citation type="submission" date="2020-04" db="EMBL/GenBank/DDBJ databases">
        <authorList>
            <person name="Alioto T."/>
            <person name="Alioto T."/>
            <person name="Gomez Garrido J."/>
        </authorList>
    </citation>
    <scope>NUCLEOTIDE SEQUENCE</scope>
    <source>
        <strain evidence="3">A484AB</strain>
    </source>
</reference>
<dbReference type="EMBL" id="CACRXK020002644">
    <property type="protein sequence ID" value="CAB3995343.1"/>
    <property type="molecule type" value="Genomic_DNA"/>
</dbReference>
<proteinExistence type="predicted"/>
<protein>
    <submittedName>
        <fullName evidence="3">Transposable element Tcb1 transposase</fullName>
    </submittedName>
</protein>
<name>A0A7D9I302_PARCT</name>
<dbReference type="OrthoDB" id="3263820at2759"/>
<dbReference type="Proteomes" id="UP001152795">
    <property type="component" value="Unassembled WGS sequence"/>
</dbReference>
<gene>
    <name evidence="3" type="ORF">PACLA_8A041663</name>
</gene>
<comment type="caution">
    <text evidence="3">The sequence shown here is derived from an EMBL/GenBank/DDBJ whole genome shotgun (WGS) entry which is preliminary data.</text>
</comment>
<dbReference type="GO" id="GO:0003677">
    <property type="term" value="F:DNA binding"/>
    <property type="evidence" value="ECO:0007669"/>
    <property type="project" value="InterPro"/>
</dbReference>
<dbReference type="GO" id="GO:0015074">
    <property type="term" value="P:DNA integration"/>
    <property type="evidence" value="ECO:0007669"/>
    <property type="project" value="InterPro"/>
</dbReference>
<dbReference type="Pfam" id="PF01498">
    <property type="entry name" value="HTH_Tnp_Tc3_2"/>
    <property type="match status" value="1"/>
</dbReference>
<dbReference type="InterPro" id="IPR057667">
    <property type="entry name" value="HTH_SB"/>
</dbReference>
<feature type="domain" description="Transposase Tc1-like" evidence="1">
    <location>
        <begin position="84"/>
        <end position="153"/>
    </location>
</feature>
<accession>A0A7D9I302</accession>
<evidence type="ECO:0000313" key="4">
    <source>
        <dbReference type="Proteomes" id="UP001152795"/>
    </source>
</evidence>